<dbReference type="PROSITE" id="PS51318">
    <property type="entry name" value="TAT"/>
    <property type="match status" value="1"/>
</dbReference>
<dbReference type="SUPFAM" id="SSF49503">
    <property type="entry name" value="Cupredoxins"/>
    <property type="match status" value="2"/>
</dbReference>
<accession>A0A4D6KAT5</accession>
<dbReference type="GO" id="GO:0009055">
    <property type="term" value="F:electron transfer activity"/>
    <property type="evidence" value="ECO:0007669"/>
    <property type="project" value="InterPro"/>
</dbReference>
<evidence type="ECO:0000256" key="5">
    <source>
        <dbReference type="ARBA" id="ARBA00022764"/>
    </source>
</evidence>
<keyword evidence="3" id="KW-0813">Transport</keyword>
<dbReference type="InterPro" id="IPR017533">
    <property type="entry name" value="Halocyanin"/>
</dbReference>
<evidence type="ECO:0000259" key="11">
    <source>
        <dbReference type="Pfam" id="PF00127"/>
    </source>
</evidence>
<dbReference type="InterPro" id="IPR006311">
    <property type="entry name" value="TAT_signal"/>
</dbReference>
<evidence type="ECO:0000256" key="8">
    <source>
        <dbReference type="ARBA" id="ARBA00023136"/>
    </source>
</evidence>
<comment type="cofactor">
    <cofactor evidence="9">
        <name>Cu cation</name>
        <dbReference type="ChEBI" id="CHEBI:23378"/>
    </cofactor>
    <text evidence="9">Binds 1 copper ion per subunit.</text>
</comment>
<dbReference type="PRINTS" id="PR00155">
    <property type="entry name" value="AMICYANIN"/>
</dbReference>
<evidence type="ECO:0000256" key="7">
    <source>
        <dbReference type="ARBA" id="ARBA00023008"/>
    </source>
</evidence>
<feature type="domain" description="Blue (type 1) copper" evidence="11">
    <location>
        <begin position="210"/>
        <end position="291"/>
    </location>
</feature>
<dbReference type="EMBL" id="CP039375">
    <property type="protein sequence ID" value="QCD64222.1"/>
    <property type="molecule type" value="Genomic_DNA"/>
</dbReference>
<feature type="binding site" evidence="9">
    <location>
        <position position="276"/>
    </location>
    <ligand>
        <name>Cu cation</name>
        <dbReference type="ChEBI" id="CHEBI:23378"/>
    </ligand>
</feature>
<protein>
    <submittedName>
        <fullName evidence="12">Halocyanin domain-containing protein</fullName>
    </submittedName>
</protein>
<dbReference type="Pfam" id="PF00127">
    <property type="entry name" value="Copper-bind"/>
    <property type="match status" value="2"/>
</dbReference>
<dbReference type="RefSeq" id="WP_015763633.1">
    <property type="nucleotide sequence ID" value="NZ_CP039375.1"/>
</dbReference>
<feature type="binding site" evidence="9">
    <location>
        <position position="279"/>
    </location>
    <ligand>
        <name>Cu cation</name>
        <dbReference type="ChEBI" id="CHEBI:23378"/>
    </ligand>
</feature>
<feature type="region of interest" description="Disordered" evidence="10">
    <location>
        <begin position="26"/>
        <end position="54"/>
    </location>
</feature>
<keyword evidence="6" id="KW-0249">Electron transport</keyword>
<comment type="subcellular location">
    <subcellularLocation>
        <location evidence="1">Membrane</location>
    </subcellularLocation>
    <subcellularLocation>
        <location evidence="2">Periplasm</location>
    </subcellularLocation>
</comment>
<dbReference type="InterPro" id="IPR002386">
    <property type="entry name" value="Amicyanin/Pseudoazurin"/>
</dbReference>
<dbReference type="InterPro" id="IPR008972">
    <property type="entry name" value="Cupredoxin"/>
</dbReference>
<evidence type="ECO:0000313" key="13">
    <source>
        <dbReference type="Proteomes" id="UP000297053"/>
    </source>
</evidence>
<sequence length="292" mass="31053">MRRSLSRRQLLQGVSFASVPALAARLGSGRSGSPAAATPTPTTATPSSTDAPVDDLDAWLADANGYDGRSRNVGYDDLVEVLVGHPIEGDGYAFDPPAVTVTPGTTVVWRWLDHGGPHNVVAVDGSFDSGEATDRPNETYSHHFETTGVYPYVSEPRRDDGLKGVIRVRKPPESGYPDLDHWLVDVDGWDGSLADRTDSDAVSVTVGSPGNGGNFAFDPLAVRCSTGTTVAFEWTGDGGAHDIAFQGDIGTSDIYSESGRHFEVTFDEPGVYLYACRPHEGIGQRGGIVVEE</sequence>
<dbReference type="AlphaFoldDB" id="A0A4D6KAT5"/>
<keyword evidence="8" id="KW-0472">Membrane</keyword>
<feature type="binding site" evidence="9">
    <location>
        <position position="241"/>
    </location>
    <ligand>
        <name>Cu cation</name>
        <dbReference type="ChEBI" id="CHEBI:23378"/>
    </ligand>
</feature>
<feature type="compositionally biased region" description="Low complexity" evidence="10">
    <location>
        <begin position="33"/>
        <end position="51"/>
    </location>
</feature>
<dbReference type="PANTHER" id="PTHR34192">
    <property type="entry name" value="PLASTOCYANIN MAJOR ISOFORM, CHLOROPLASTIC-RELATED"/>
    <property type="match status" value="1"/>
</dbReference>
<keyword evidence="4 9" id="KW-0479">Metal-binding</keyword>
<dbReference type="CDD" id="cd04220">
    <property type="entry name" value="Halocyanin"/>
    <property type="match status" value="1"/>
</dbReference>
<keyword evidence="7 9" id="KW-0186">Copper</keyword>
<evidence type="ECO:0000256" key="9">
    <source>
        <dbReference type="PIRSR" id="PIRSR602386-1"/>
    </source>
</evidence>
<dbReference type="Gene3D" id="2.60.40.420">
    <property type="entry name" value="Cupredoxins - blue copper proteins"/>
    <property type="match status" value="2"/>
</dbReference>
<evidence type="ECO:0000256" key="10">
    <source>
        <dbReference type="SAM" id="MobiDB-lite"/>
    </source>
</evidence>
<dbReference type="InterPro" id="IPR000923">
    <property type="entry name" value="BlueCu_1"/>
</dbReference>
<dbReference type="GO" id="GO:0016020">
    <property type="term" value="C:membrane"/>
    <property type="evidence" value="ECO:0007669"/>
    <property type="project" value="UniProtKB-SubCell"/>
</dbReference>
<evidence type="ECO:0000256" key="6">
    <source>
        <dbReference type="ARBA" id="ARBA00022982"/>
    </source>
</evidence>
<reference evidence="12 13" key="1">
    <citation type="submission" date="2019-04" db="EMBL/GenBank/DDBJ databases">
        <title>Complete genome sequence of Arthrobacter sp. ZXY-2 associated with effective atrazine degradation and salt adaptation.</title>
        <authorList>
            <person name="Zhao X."/>
        </authorList>
    </citation>
    <scope>NUCLEOTIDE SEQUENCE [LARGE SCALE GENOMIC DNA]</scope>
    <source>
        <strain evidence="13">ZP60</strain>
    </source>
</reference>
<feature type="domain" description="Blue (type 1) copper" evidence="11">
    <location>
        <begin position="89"/>
        <end position="168"/>
    </location>
</feature>
<dbReference type="InterPro" id="IPR028871">
    <property type="entry name" value="BlueCu_1_BS"/>
</dbReference>
<evidence type="ECO:0000256" key="3">
    <source>
        <dbReference type="ARBA" id="ARBA00022448"/>
    </source>
</evidence>
<evidence type="ECO:0000256" key="2">
    <source>
        <dbReference type="ARBA" id="ARBA00004418"/>
    </source>
</evidence>
<dbReference type="KEGG" id="halz:E5139_00725"/>
<dbReference type="PANTHER" id="PTHR34192:SF10">
    <property type="entry name" value="PLASTOCYANIN MAJOR ISOFORM, CHLOROPLASTIC-RELATED"/>
    <property type="match status" value="1"/>
</dbReference>
<dbReference type="Proteomes" id="UP000297053">
    <property type="component" value="Chromosome"/>
</dbReference>
<gene>
    <name evidence="12" type="ORF">E5139_00725</name>
</gene>
<dbReference type="GO" id="GO:0042597">
    <property type="term" value="C:periplasmic space"/>
    <property type="evidence" value="ECO:0007669"/>
    <property type="project" value="UniProtKB-SubCell"/>
</dbReference>
<evidence type="ECO:0000256" key="4">
    <source>
        <dbReference type="ARBA" id="ARBA00022723"/>
    </source>
</evidence>
<dbReference type="NCBIfam" id="TIGR03102">
    <property type="entry name" value="halo_cynanin"/>
    <property type="match status" value="1"/>
</dbReference>
<evidence type="ECO:0000256" key="1">
    <source>
        <dbReference type="ARBA" id="ARBA00004370"/>
    </source>
</evidence>
<evidence type="ECO:0000313" key="12">
    <source>
        <dbReference type="EMBL" id="QCD64222.1"/>
    </source>
</evidence>
<dbReference type="PROSITE" id="PS00196">
    <property type="entry name" value="COPPER_BLUE"/>
    <property type="match status" value="1"/>
</dbReference>
<dbReference type="OMA" id="WDWTGHG"/>
<proteinExistence type="predicted"/>
<reference evidence="12 13" key="2">
    <citation type="submission" date="2019-04" db="EMBL/GenBank/DDBJ databases">
        <authorList>
            <person name="Yang S."/>
            <person name="Wei W."/>
        </authorList>
    </citation>
    <scope>NUCLEOTIDE SEQUENCE [LARGE SCALE GENOMIC DNA]</scope>
    <source>
        <strain evidence="13">ZP60</strain>
    </source>
</reference>
<keyword evidence="5" id="KW-0574">Periplasm</keyword>
<name>A0A4D6KAT5_9EURY</name>
<dbReference type="GO" id="GO:0005507">
    <property type="term" value="F:copper ion binding"/>
    <property type="evidence" value="ECO:0007669"/>
    <property type="project" value="InterPro"/>
</dbReference>
<organism evidence="12 13">
    <name type="scientific">Halomicrobium mukohataei</name>
    <dbReference type="NCBI Taxonomy" id="57705"/>
    <lineage>
        <taxon>Archaea</taxon>
        <taxon>Methanobacteriati</taxon>
        <taxon>Methanobacteriota</taxon>
        <taxon>Stenosarchaea group</taxon>
        <taxon>Halobacteria</taxon>
        <taxon>Halobacteriales</taxon>
        <taxon>Haloarculaceae</taxon>
        <taxon>Halomicrobium</taxon>
    </lineage>
</organism>
<dbReference type="GeneID" id="42177416"/>